<evidence type="ECO:0000313" key="6">
    <source>
        <dbReference type="EMBL" id="ODQ81457.1"/>
    </source>
</evidence>
<comment type="subcellular location">
    <subcellularLocation>
        <location evidence="1">Nucleus</location>
    </subcellularLocation>
</comment>
<dbReference type="GeneID" id="30144733"/>
<evidence type="ECO:0000259" key="5">
    <source>
        <dbReference type="PROSITE" id="PS50048"/>
    </source>
</evidence>
<keyword evidence="2" id="KW-0479">Metal-binding</keyword>
<dbReference type="STRING" id="984486.A0A1E3QWT4"/>
<sequence>MVSPTIKTELTESFRLDIHGFKPKDLKSAPQYQRTHEPKKRIIPDENRKRGLYSCDRCKLRKTKCKRVEARASSTEILKYDDTTPCVQCSKAGVPCSTTIPRKKRVPEHHHLSNQENLGYHYKTLHAIMSHLYPYKDIDDINTIVELGELLGVNMPRLEDETPGARRTGELLSVERDDLGSQKLKLEKGPPGQEKYQSLMYDMDGNQHYIGPGGTGSVLRGLIDIIQTRSPHKRPASSAINFYNSSQTPLSTALTPRDPQLVFHQGYTPSPPGLDVLLLERFPLVNLLSRSEYEHYFQVFVDKVLPFYYIFRLQHIQDLFTRLMNELFDHNSGPVPLTNLQICVIYIIFLFARKFEEQPFPNSKFTMEVAEKYMQIIRLFLSDYIMTPSIGGIKLLFMVAAYLNTDPTRESAYILTNITYVQARSLGLHRESIILRFDTEEKKDDCRMLFWTIFKSCETMAVAFGRSSFIHCEDNEIDVSQPLFEYSALCKDESYKAFLKEELALGPLLNGILHNRKLLVDNSILSLVNIERNLAMTQKLLRFRESWPPTLLAYDQDFPIKRYKLKLHNVLQHHMSMVTLPFILETVNTNVRLSAEDPLFQILNSGISCAIRTSKVFWFAHRNELLNASVYHDRLYGYTATLVLVLTFILMTSYFKHHHNYDDVVDAIEFTPFELFQAIKRLKEGLESMHWSPTLARISVVTANLFGDLNIMEELQRLVDAGDPRGWKALPELQKNRQPVSPFTCATQEQTPNGIALPAPPLEAPGSSQINVPEHINFFGPSAEYPALVPTPVIDDELIDLLFGDNILTGTNSTSFNLGGLFNDYNYE</sequence>
<reference evidence="7" key="1">
    <citation type="submission" date="2016-05" db="EMBL/GenBank/DDBJ databases">
        <title>Comparative genomics of biotechnologically important yeasts.</title>
        <authorList>
            <consortium name="DOE Joint Genome Institute"/>
            <person name="Riley R."/>
            <person name="Haridas S."/>
            <person name="Wolfe K.H."/>
            <person name="Lopes M.R."/>
            <person name="Hittinger C.T."/>
            <person name="Goker M."/>
            <person name="Salamov A."/>
            <person name="Wisecaver J."/>
            <person name="Long T.M."/>
            <person name="Aerts A.L."/>
            <person name="Barry K."/>
            <person name="Choi C."/>
            <person name="Clum A."/>
            <person name="Coughlan A.Y."/>
            <person name="Deshpande S."/>
            <person name="Douglass A.P."/>
            <person name="Hanson S.J."/>
            <person name="Klenk H.-P."/>
            <person name="Labutti K."/>
            <person name="Lapidus A."/>
            <person name="Lindquist E."/>
            <person name="Lipzen A."/>
            <person name="Meier-Kolthoff J.P."/>
            <person name="Ohm R.A."/>
            <person name="Otillar R.P."/>
            <person name="Pangilinan J."/>
            <person name="Peng Y."/>
            <person name="Rokas A."/>
            <person name="Rosa C.A."/>
            <person name="Scheuner C."/>
            <person name="Sibirny A.A."/>
            <person name="Slot J.C."/>
            <person name="Stielow J.B."/>
            <person name="Sun H."/>
            <person name="Kurtzman C.P."/>
            <person name="Blackwell M."/>
            <person name="Grigoriev I.V."/>
            <person name="Jeffries T.W."/>
        </authorList>
    </citation>
    <scope>NUCLEOTIDE SEQUENCE [LARGE SCALE GENOMIC DNA]</scope>
    <source>
        <strain evidence="7">NRRL Y-12698</strain>
    </source>
</reference>
<keyword evidence="3" id="KW-0238">DNA-binding</keyword>
<dbReference type="EMBL" id="KV454427">
    <property type="protein sequence ID" value="ODQ81457.1"/>
    <property type="molecule type" value="Genomic_DNA"/>
</dbReference>
<dbReference type="OrthoDB" id="3364175at2759"/>
<dbReference type="GO" id="GO:0003677">
    <property type="term" value="F:DNA binding"/>
    <property type="evidence" value="ECO:0007669"/>
    <property type="project" value="UniProtKB-KW"/>
</dbReference>
<dbReference type="InterPro" id="IPR007219">
    <property type="entry name" value="XnlR_reg_dom"/>
</dbReference>
<dbReference type="GO" id="GO:0008270">
    <property type="term" value="F:zinc ion binding"/>
    <property type="evidence" value="ECO:0007669"/>
    <property type="project" value="InterPro"/>
</dbReference>
<dbReference type="PANTHER" id="PTHR46910">
    <property type="entry name" value="TRANSCRIPTION FACTOR PDR1"/>
    <property type="match status" value="1"/>
</dbReference>
<dbReference type="InterPro" id="IPR036864">
    <property type="entry name" value="Zn2-C6_fun-type_DNA-bd_sf"/>
</dbReference>
<dbReference type="PROSITE" id="PS50048">
    <property type="entry name" value="ZN2_CY6_FUNGAL_2"/>
    <property type="match status" value="1"/>
</dbReference>
<evidence type="ECO:0000256" key="1">
    <source>
        <dbReference type="ARBA" id="ARBA00004123"/>
    </source>
</evidence>
<dbReference type="GO" id="GO:0006351">
    <property type="term" value="P:DNA-templated transcription"/>
    <property type="evidence" value="ECO:0007669"/>
    <property type="project" value="InterPro"/>
</dbReference>
<dbReference type="AlphaFoldDB" id="A0A1E3QWT4"/>
<accession>A0A1E3QWT4</accession>
<dbReference type="PANTHER" id="PTHR46910:SF3">
    <property type="entry name" value="HALOTOLERANCE PROTEIN 9-RELATED"/>
    <property type="match status" value="1"/>
</dbReference>
<dbReference type="CDD" id="cd12148">
    <property type="entry name" value="fungal_TF_MHR"/>
    <property type="match status" value="1"/>
</dbReference>
<gene>
    <name evidence="6" type="ORF">BABINDRAFT_11603</name>
</gene>
<evidence type="ECO:0000256" key="4">
    <source>
        <dbReference type="ARBA" id="ARBA00023242"/>
    </source>
</evidence>
<evidence type="ECO:0000256" key="2">
    <source>
        <dbReference type="ARBA" id="ARBA00022723"/>
    </source>
</evidence>
<name>A0A1E3QWT4_9ASCO</name>
<dbReference type="SMART" id="SM00066">
    <property type="entry name" value="GAL4"/>
    <property type="match status" value="1"/>
</dbReference>
<dbReference type="CDD" id="cd00067">
    <property type="entry name" value="GAL4"/>
    <property type="match status" value="1"/>
</dbReference>
<protein>
    <recommendedName>
        <fullName evidence="5">Zn(2)-C6 fungal-type domain-containing protein</fullName>
    </recommendedName>
</protein>
<keyword evidence="7" id="KW-1185">Reference proteome</keyword>
<proteinExistence type="predicted"/>
<organism evidence="6 7">
    <name type="scientific">Babjeviella inositovora NRRL Y-12698</name>
    <dbReference type="NCBI Taxonomy" id="984486"/>
    <lineage>
        <taxon>Eukaryota</taxon>
        <taxon>Fungi</taxon>
        <taxon>Dikarya</taxon>
        <taxon>Ascomycota</taxon>
        <taxon>Saccharomycotina</taxon>
        <taxon>Pichiomycetes</taxon>
        <taxon>Serinales incertae sedis</taxon>
        <taxon>Babjeviella</taxon>
    </lineage>
</organism>
<dbReference type="Proteomes" id="UP000094336">
    <property type="component" value="Unassembled WGS sequence"/>
</dbReference>
<keyword evidence="4" id="KW-0539">Nucleus</keyword>
<evidence type="ECO:0000313" key="7">
    <source>
        <dbReference type="Proteomes" id="UP000094336"/>
    </source>
</evidence>
<dbReference type="RefSeq" id="XP_018986785.1">
    <property type="nucleotide sequence ID" value="XM_019126879.1"/>
</dbReference>
<dbReference type="Pfam" id="PF04082">
    <property type="entry name" value="Fungal_trans"/>
    <property type="match status" value="1"/>
</dbReference>
<dbReference type="InterPro" id="IPR001138">
    <property type="entry name" value="Zn2Cys6_DnaBD"/>
</dbReference>
<dbReference type="GO" id="GO:0000981">
    <property type="term" value="F:DNA-binding transcription factor activity, RNA polymerase II-specific"/>
    <property type="evidence" value="ECO:0007669"/>
    <property type="project" value="InterPro"/>
</dbReference>
<dbReference type="Gene3D" id="4.10.240.10">
    <property type="entry name" value="Zn(2)-C6 fungal-type DNA-binding domain"/>
    <property type="match status" value="1"/>
</dbReference>
<dbReference type="InterPro" id="IPR050987">
    <property type="entry name" value="AtrR-like"/>
</dbReference>
<dbReference type="GO" id="GO:0005634">
    <property type="term" value="C:nucleus"/>
    <property type="evidence" value="ECO:0007669"/>
    <property type="project" value="UniProtKB-SubCell"/>
</dbReference>
<evidence type="ECO:0000256" key="3">
    <source>
        <dbReference type="ARBA" id="ARBA00023125"/>
    </source>
</evidence>
<feature type="domain" description="Zn(2)-C6 fungal-type" evidence="5">
    <location>
        <begin position="54"/>
        <end position="98"/>
    </location>
</feature>
<dbReference type="SUPFAM" id="SSF57701">
    <property type="entry name" value="Zn2/Cys6 DNA-binding domain"/>
    <property type="match status" value="1"/>
</dbReference>